<dbReference type="PROSITE" id="PS50043">
    <property type="entry name" value="HTH_LUXR_2"/>
    <property type="match status" value="1"/>
</dbReference>
<keyword evidence="2" id="KW-0238">DNA-binding</keyword>
<evidence type="ECO:0000256" key="3">
    <source>
        <dbReference type="ARBA" id="ARBA00023163"/>
    </source>
</evidence>
<dbReference type="PRINTS" id="PR00038">
    <property type="entry name" value="HTHLUXR"/>
</dbReference>
<dbReference type="Pfam" id="PF00196">
    <property type="entry name" value="GerE"/>
    <property type="match status" value="1"/>
</dbReference>
<evidence type="ECO:0000256" key="1">
    <source>
        <dbReference type="ARBA" id="ARBA00023015"/>
    </source>
</evidence>
<accession>A0ABN0AFK0</accession>
<dbReference type="InterPro" id="IPR016032">
    <property type="entry name" value="Sig_transdc_resp-reg_C-effctor"/>
</dbReference>
<gene>
    <name evidence="5" type="ORF">HMPREF0281_00984</name>
</gene>
<dbReference type="Proteomes" id="UP000006015">
    <property type="component" value="Unassembled WGS sequence"/>
</dbReference>
<dbReference type="PANTHER" id="PTHR44688:SF16">
    <property type="entry name" value="DNA-BINDING TRANSCRIPTIONAL ACTIVATOR DEVR_DOSR"/>
    <property type="match status" value="1"/>
</dbReference>
<sequence length="304" mass="32933">MKVGSSAMRTSINMLRELIPFDAVQLLRIESLGRPQEIFRQGYSSNTAWALAHMFPQKYPHGFTRYASADPPLPATISTSLIQGEFTSSTLFREHLSREGYAEGMSLELHSGSGPVGLAHFSSRRAAAFSGEPRKAALAVSGLLGQLVALHPARKNNPWPISSHSGIEEALLADPQFLALLEQCKNSPLAMLEHLWWAGDCLVEVGITQPGNLQARPAPVDKTAGLSRQELAVLSVLCCGVSDAEVANRLHLSIRTVQSHISSLRKKLNASSRLEAVVIALGRGLYIPHPRLAPLEQIARGSGR</sequence>
<dbReference type="InterPro" id="IPR036388">
    <property type="entry name" value="WH-like_DNA-bd_sf"/>
</dbReference>
<proteinExistence type="predicted"/>
<feature type="domain" description="HTH luxR-type" evidence="4">
    <location>
        <begin position="219"/>
        <end position="284"/>
    </location>
</feature>
<evidence type="ECO:0000259" key="4">
    <source>
        <dbReference type="PROSITE" id="PS50043"/>
    </source>
</evidence>
<dbReference type="PANTHER" id="PTHR44688">
    <property type="entry name" value="DNA-BINDING TRANSCRIPTIONAL ACTIVATOR DEVR_DOSR"/>
    <property type="match status" value="1"/>
</dbReference>
<organism evidence="5 6">
    <name type="scientific">Corynebacterium ammoniagenes DSM 20306</name>
    <dbReference type="NCBI Taxonomy" id="649754"/>
    <lineage>
        <taxon>Bacteria</taxon>
        <taxon>Bacillati</taxon>
        <taxon>Actinomycetota</taxon>
        <taxon>Actinomycetes</taxon>
        <taxon>Mycobacteriales</taxon>
        <taxon>Corynebacteriaceae</taxon>
        <taxon>Corynebacterium</taxon>
    </lineage>
</organism>
<keyword evidence="6" id="KW-1185">Reference proteome</keyword>
<dbReference type="CDD" id="cd06170">
    <property type="entry name" value="LuxR_C_like"/>
    <property type="match status" value="1"/>
</dbReference>
<dbReference type="EMBL" id="ADNS01000007">
    <property type="protein sequence ID" value="EFG81622.1"/>
    <property type="molecule type" value="Genomic_DNA"/>
</dbReference>
<evidence type="ECO:0000313" key="5">
    <source>
        <dbReference type="EMBL" id="EFG81622.1"/>
    </source>
</evidence>
<dbReference type="SMART" id="SM00421">
    <property type="entry name" value="HTH_LUXR"/>
    <property type="match status" value="1"/>
</dbReference>
<dbReference type="RefSeq" id="WP_003846830.1">
    <property type="nucleotide sequence ID" value="NZ_CP009244.1"/>
</dbReference>
<evidence type="ECO:0000256" key="2">
    <source>
        <dbReference type="ARBA" id="ARBA00023125"/>
    </source>
</evidence>
<name>A0ABN0AFK0_CORAM</name>
<keyword evidence="3" id="KW-0804">Transcription</keyword>
<reference evidence="5 6" key="1">
    <citation type="submission" date="2010-04" db="EMBL/GenBank/DDBJ databases">
        <authorList>
            <person name="Weinstock G."/>
            <person name="Sodergren E."/>
            <person name="Clifton S."/>
            <person name="Fulton L."/>
            <person name="Fulton B."/>
            <person name="Courtney L."/>
            <person name="Fronick C."/>
            <person name="Harrison M."/>
            <person name="Strong C."/>
            <person name="Farmer C."/>
            <person name="Delahaunty K."/>
            <person name="Markovic C."/>
            <person name="Hall O."/>
            <person name="Minx P."/>
            <person name="Tomlinson C."/>
            <person name="Mitreva M."/>
            <person name="Hou S."/>
            <person name="Wollam A."/>
            <person name="Pepin K.H."/>
            <person name="Johnson M."/>
            <person name="Bhonagiri V."/>
            <person name="Zhang X."/>
            <person name="Suruliraj S."/>
            <person name="Warren W."/>
            <person name="Chinwalla A."/>
            <person name="Mardis E.R."/>
            <person name="Wilson R.K."/>
        </authorList>
    </citation>
    <scope>NUCLEOTIDE SEQUENCE [LARGE SCALE GENOMIC DNA]</scope>
    <source>
        <strain evidence="5 6">DSM 20306</strain>
    </source>
</reference>
<comment type="caution">
    <text evidence="5">The sequence shown here is derived from an EMBL/GenBank/DDBJ whole genome shotgun (WGS) entry which is preliminary data.</text>
</comment>
<protein>
    <submittedName>
        <fullName evidence="5">Transcriptional regulator, LuxR family</fullName>
    </submittedName>
</protein>
<evidence type="ECO:0000313" key="6">
    <source>
        <dbReference type="Proteomes" id="UP000006015"/>
    </source>
</evidence>
<dbReference type="Gene3D" id="1.10.10.10">
    <property type="entry name" value="Winged helix-like DNA-binding domain superfamily/Winged helix DNA-binding domain"/>
    <property type="match status" value="1"/>
</dbReference>
<keyword evidence="1" id="KW-0805">Transcription regulation</keyword>
<dbReference type="SUPFAM" id="SSF46894">
    <property type="entry name" value="C-terminal effector domain of the bipartite response regulators"/>
    <property type="match status" value="1"/>
</dbReference>
<dbReference type="InterPro" id="IPR000792">
    <property type="entry name" value="Tscrpt_reg_LuxR_C"/>
</dbReference>